<sequence>MDEKSAKSKKIILDILILIIGLSIGYAIIFFALGLGDTWGMTLHYIPDYDSNNSTLELVVLTEDDFQKYPALKEAFLTRDTNVDTSDPEKRLYEVNFVVVQTRQQINEIREYILNKVFYWEGGYYSAIMPIE</sequence>
<dbReference type="EMBL" id="CP000559">
    <property type="protein sequence ID" value="ABN07890.1"/>
    <property type="molecule type" value="Genomic_DNA"/>
</dbReference>
<keyword evidence="1" id="KW-1133">Transmembrane helix</keyword>
<dbReference type="Proteomes" id="UP000000365">
    <property type="component" value="Chromosome"/>
</dbReference>
<proteinExistence type="predicted"/>
<keyword evidence="1" id="KW-0472">Membrane</keyword>
<dbReference type="KEGG" id="mla:Mlab_1729"/>
<organism evidence="2 3">
    <name type="scientific">Methanocorpusculum labreanum (strain ATCC 43576 / DSM 4855 / Z)</name>
    <dbReference type="NCBI Taxonomy" id="410358"/>
    <lineage>
        <taxon>Archaea</taxon>
        <taxon>Methanobacteriati</taxon>
        <taxon>Methanobacteriota</taxon>
        <taxon>Stenosarchaea group</taxon>
        <taxon>Methanomicrobia</taxon>
        <taxon>Methanomicrobiales</taxon>
        <taxon>Methanocorpusculaceae</taxon>
        <taxon>Methanocorpusculum</taxon>
    </lineage>
</organism>
<accession>A2SU84</accession>
<dbReference type="STRING" id="410358.Mlab_1729"/>
<dbReference type="eggNOG" id="arCOG07521">
    <property type="taxonomic scope" value="Archaea"/>
</dbReference>
<feature type="transmembrane region" description="Helical" evidence="1">
    <location>
        <begin position="12"/>
        <end position="35"/>
    </location>
</feature>
<protein>
    <submittedName>
        <fullName evidence="2">Uncharacterized protein</fullName>
    </submittedName>
</protein>
<dbReference type="AlphaFoldDB" id="A2SU84"/>
<dbReference type="RefSeq" id="WP_011834093.1">
    <property type="nucleotide sequence ID" value="NC_008942.1"/>
</dbReference>
<dbReference type="HOGENOM" id="CLU_1912360_0_0_2"/>
<evidence type="ECO:0000256" key="1">
    <source>
        <dbReference type="SAM" id="Phobius"/>
    </source>
</evidence>
<keyword evidence="3" id="KW-1185">Reference proteome</keyword>
<dbReference type="OrthoDB" id="109997at2157"/>
<name>A2SU84_METLZ</name>
<evidence type="ECO:0000313" key="3">
    <source>
        <dbReference type="Proteomes" id="UP000000365"/>
    </source>
</evidence>
<gene>
    <name evidence="2" type="ordered locus">Mlab_1729</name>
</gene>
<keyword evidence="1" id="KW-0812">Transmembrane</keyword>
<dbReference type="GeneID" id="4794647"/>
<evidence type="ECO:0000313" key="2">
    <source>
        <dbReference type="EMBL" id="ABN07890.1"/>
    </source>
</evidence>
<reference evidence="2 3" key="1">
    <citation type="journal article" date="2009" name="Stand. Genomic Sci.">
        <title>Complete genome sequence of Methanocorpusculum labreanum type strain Z.</title>
        <authorList>
            <person name="Anderson I.J."/>
            <person name="Sieprawska-Lupa M."/>
            <person name="Goltsman E."/>
            <person name="Lapidus A."/>
            <person name="Copeland A."/>
            <person name="Glavina Del Rio T."/>
            <person name="Tice H."/>
            <person name="Dalin E."/>
            <person name="Barry K."/>
            <person name="Pitluck S."/>
            <person name="Hauser L."/>
            <person name="Land M."/>
            <person name="Lucas S."/>
            <person name="Richardson P."/>
            <person name="Whitman W.B."/>
            <person name="Kyrpides N.C."/>
        </authorList>
    </citation>
    <scope>NUCLEOTIDE SEQUENCE [LARGE SCALE GENOMIC DNA]</scope>
    <source>
        <strain evidence="3">ATCC 43576 / DSM 4855 / Z</strain>
    </source>
</reference>